<sequence length="183" mass="21495">MDQQFEFKIDGIRFKKGMNLPHLYAVLELEPLLDFMAGDYFQDDRDFIQVYPPTAIRGAFEMCKFEGETKQYFEEILFADPENPYTIGRDITESEYFDMLEEWGIFEKNIKKAVINQLKCRINGACEMLLDNIGVLILKELELDGMKCEMYGAEYDVDVEIIEAPKLRIRFNRSPRRLNTIDS</sequence>
<reference evidence="1 2" key="1">
    <citation type="submission" date="2023-07" db="EMBL/GenBank/DDBJ databases">
        <title>Closed genoem sequence of Methanosarcinaceae archaeon Ac7.</title>
        <authorList>
            <person name="Poehlein A."/>
            <person name="Protasov E."/>
            <person name="Platt K."/>
            <person name="Reeh H."/>
            <person name="Daniel R."/>
            <person name="Brune A."/>
        </authorList>
    </citation>
    <scope>NUCLEOTIDE SEQUENCE [LARGE SCALE GENOMIC DNA]</scope>
    <source>
        <strain evidence="1 2">Ac7</strain>
    </source>
</reference>
<dbReference type="GeneID" id="89230879"/>
<evidence type="ECO:0000313" key="2">
    <source>
        <dbReference type="Proteomes" id="UP001303587"/>
    </source>
</evidence>
<keyword evidence="2" id="KW-1185">Reference proteome</keyword>
<organism evidence="1 2">
    <name type="scientific">Methanolapillus millepedarum</name>
    <dbReference type="NCBI Taxonomy" id="3028296"/>
    <lineage>
        <taxon>Archaea</taxon>
        <taxon>Methanobacteriati</taxon>
        <taxon>Methanobacteriota</taxon>
        <taxon>Stenosarchaea group</taxon>
        <taxon>Methanomicrobia</taxon>
        <taxon>Methanosarcinales</taxon>
        <taxon>Methanosarcinaceae</taxon>
        <taxon>Methanolapillus</taxon>
    </lineage>
</organism>
<proteinExistence type="predicted"/>
<name>A0AA96ZWP1_9EURY</name>
<evidence type="ECO:0000313" key="1">
    <source>
        <dbReference type="EMBL" id="WNY26212.1"/>
    </source>
</evidence>
<dbReference type="EMBL" id="CP131060">
    <property type="protein sequence ID" value="WNY26212.1"/>
    <property type="molecule type" value="Genomic_DNA"/>
</dbReference>
<gene>
    <name evidence="1" type="ORF">MsAc7_17850</name>
</gene>
<protein>
    <submittedName>
        <fullName evidence="1">Uncharacterized protein</fullName>
    </submittedName>
</protein>
<dbReference type="AlphaFoldDB" id="A0AA96ZWP1"/>
<dbReference type="Proteomes" id="UP001303587">
    <property type="component" value="Chromosome"/>
</dbReference>
<dbReference type="RefSeq" id="WP_338102540.1">
    <property type="nucleotide sequence ID" value="NZ_CP131060.1"/>
</dbReference>
<accession>A0AA96ZWP1</accession>